<feature type="chain" id="PRO_5039133233" evidence="2">
    <location>
        <begin position="29"/>
        <end position="288"/>
    </location>
</feature>
<reference evidence="4" key="2">
    <citation type="submission" date="2021-04" db="EMBL/GenBank/DDBJ databases">
        <authorList>
            <person name="Gilroy R."/>
        </authorList>
    </citation>
    <scope>NUCLEOTIDE SEQUENCE</scope>
    <source>
        <strain evidence="4">ChiSxjej5B17-1746</strain>
    </source>
</reference>
<sequence>MIVRTCRAALLPLAVLLASAVWCGGAAAASLTIHAPEEAKQGSAVRVRVAVDEPLPRVAFTWLGKTIDAPTVAEGPDRVAEALLPVPVNASKDLIVQASAGALTGKATVRVLKVKWPEQQISVQKNYVNPPKETLKRIEGERKASAAAIGRVTPERHWRGPFVRPVPGVVTSAFGGKRMFNGEARSYHRGVDLRGAQGTPIKAMADGKVLIAQNMYFAGNTVYLDHGQGVISTYAHMSRLDVKPGESVKAGQQIGLVGATGRVTGPHLHLGVNILGVAVDPLSLVPQH</sequence>
<dbReference type="SUPFAM" id="SSF51261">
    <property type="entry name" value="Duplicated hybrid motif"/>
    <property type="match status" value="1"/>
</dbReference>
<name>A0A9D1UB16_9BACT</name>
<dbReference type="AlphaFoldDB" id="A0A9D1UB16"/>
<dbReference type="PANTHER" id="PTHR21666">
    <property type="entry name" value="PEPTIDASE-RELATED"/>
    <property type="match status" value="1"/>
</dbReference>
<evidence type="ECO:0000313" key="4">
    <source>
        <dbReference type="EMBL" id="HIW79845.1"/>
    </source>
</evidence>
<accession>A0A9D1UB16</accession>
<keyword evidence="1 2" id="KW-0732">Signal</keyword>
<dbReference type="InterPro" id="IPR011055">
    <property type="entry name" value="Dup_hybrid_motif"/>
</dbReference>
<feature type="signal peptide" evidence="2">
    <location>
        <begin position="1"/>
        <end position="28"/>
    </location>
</feature>
<dbReference type="Proteomes" id="UP000824264">
    <property type="component" value="Unassembled WGS sequence"/>
</dbReference>
<evidence type="ECO:0000256" key="2">
    <source>
        <dbReference type="SAM" id="SignalP"/>
    </source>
</evidence>
<dbReference type="PANTHER" id="PTHR21666:SF289">
    <property type="entry name" value="L-ALA--D-GLU ENDOPEPTIDASE"/>
    <property type="match status" value="1"/>
</dbReference>
<reference evidence="4" key="1">
    <citation type="journal article" date="2021" name="PeerJ">
        <title>Extensive microbial diversity within the chicken gut microbiome revealed by metagenomics and culture.</title>
        <authorList>
            <person name="Gilroy R."/>
            <person name="Ravi A."/>
            <person name="Getino M."/>
            <person name="Pursley I."/>
            <person name="Horton D.L."/>
            <person name="Alikhan N.F."/>
            <person name="Baker D."/>
            <person name="Gharbi K."/>
            <person name="Hall N."/>
            <person name="Watson M."/>
            <person name="Adriaenssens E.M."/>
            <person name="Foster-Nyarko E."/>
            <person name="Jarju S."/>
            <person name="Secka A."/>
            <person name="Antonio M."/>
            <person name="Oren A."/>
            <person name="Chaudhuri R.R."/>
            <person name="La Ragione R."/>
            <person name="Hildebrand F."/>
            <person name="Pallen M.J."/>
        </authorList>
    </citation>
    <scope>NUCLEOTIDE SEQUENCE</scope>
    <source>
        <strain evidence="4">ChiSxjej5B17-1746</strain>
    </source>
</reference>
<proteinExistence type="predicted"/>
<evidence type="ECO:0000256" key="1">
    <source>
        <dbReference type="ARBA" id="ARBA00022729"/>
    </source>
</evidence>
<dbReference type="EMBL" id="DXGI01000449">
    <property type="protein sequence ID" value="HIW79845.1"/>
    <property type="molecule type" value="Genomic_DNA"/>
</dbReference>
<comment type="caution">
    <text evidence="4">The sequence shown here is derived from an EMBL/GenBank/DDBJ whole genome shotgun (WGS) entry which is preliminary data.</text>
</comment>
<dbReference type="Gene3D" id="2.70.70.10">
    <property type="entry name" value="Glucose Permease (Domain IIA)"/>
    <property type="match status" value="1"/>
</dbReference>
<dbReference type="GO" id="GO:0004222">
    <property type="term" value="F:metalloendopeptidase activity"/>
    <property type="evidence" value="ECO:0007669"/>
    <property type="project" value="TreeGrafter"/>
</dbReference>
<dbReference type="CDD" id="cd12797">
    <property type="entry name" value="M23_peptidase"/>
    <property type="match status" value="1"/>
</dbReference>
<dbReference type="InterPro" id="IPR050570">
    <property type="entry name" value="Cell_wall_metabolism_enzyme"/>
</dbReference>
<dbReference type="Pfam" id="PF01551">
    <property type="entry name" value="Peptidase_M23"/>
    <property type="match status" value="1"/>
</dbReference>
<gene>
    <name evidence="4" type="ORF">H9874_12000</name>
</gene>
<organism evidence="4 5">
    <name type="scientific">Candidatus Bilophila faecipullorum</name>
    <dbReference type="NCBI Taxonomy" id="2838482"/>
    <lineage>
        <taxon>Bacteria</taxon>
        <taxon>Pseudomonadati</taxon>
        <taxon>Thermodesulfobacteriota</taxon>
        <taxon>Desulfovibrionia</taxon>
        <taxon>Desulfovibrionales</taxon>
        <taxon>Desulfovibrionaceae</taxon>
        <taxon>Bilophila</taxon>
    </lineage>
</organism>
<dbReference type="InterPro" id="IPR016047">
    <property type="entry name" value="M23ase_b-sheet_dom"/>
</dbReference>
<evidence type="ECO:0000313" key="5">
    <source>
        <dbReference type="Proteomes" id="UP000824264"/>
    </source>
</evidence>
<protein>
    <submittedName>
        <fullName evidence="4">M23 family metallopeptidase</fullName>
    </submittedName>
</protein>
<evidence type="ECO:0000259" key="3">
    <source>
        <dbReference type="Pfam" id="PF01551"/>
    </source>
</evidence>
<feature type="domain" description="M23ase beta-sheet core" evidence="3">
    <location>
        <begin position="187"/>
        <end position="281"/>
    </location>
</feature>